<evidence type="ECO:0000313" key="5">
    <source>
        <dbReference type="Proteomes" id="UP000246569"/>
    </source>
</evidence>
<protein>
    <recommendedName>
        <fullName evidence="3">TNase-like domain-containing protein</fullName>
    </recommendedName>
</protein>
<evidence type="ECO:0000313" key="4">
    <source>
        <dbReference type="EMBL" id="PWV64836.1"/>
    </source>
</evidence>
<proteinExistence type="predicted"/>
<dbReference type="SMART" id="SM00318">
    <property type="entry name" value="SNc"/>
    <property type="match status" value="1"/>
</dbReference>
<reference evidence="4 5" key="1">
    <citation type="submission" date="2018-05" db="EMBL/GenBank/DDBJ databases">
        <title>Genomic Encyclopedia of Type Strains, Phase IV (KMG-IV): sequencing the most valuable type-strain genomes for metagenomic binning, comparative biology and taxonomic classification.</title>
        <authorList>
            <person name="Goeker M."/>
        </authorList>
    </citation>
    <scope>NUCLEOTIDE SEQUENCE [LARGE SCALE GENOMIC DNA]</scope>
    <source>
        <strain evidence="4 5">DSM 23606</strain>
    </source>
</reference>
<dbReference type="Proteomes" id="UP000246569">
    <property type="component" value="Unassembled WGS sequence"/>
</dbReference>
<feature type="chain" id="PRO_5016266942" description="TNase-like domain-containing protein" evidence="2">
    <location>
        <begin position="20"/>
        <end position="156"/>
    </location>
</feature>
<evidence type="ECO:0000259" key="3">
    <source>
        <dbReference type="SMART" id="SM00318"/>
    </source>
</evidence>
<comment type="caution">
    <text evidence="4">The sequence shown here is derived from an EMBL/GenBank/DDBJ whole genome shotgun (WGS) entry which is preliminary data.</text>
</comment>
<evidence type="ECO:0000256" key="1">
    <source>
        <dbReference type="SAM" id="MobiDB-lite"/>
    </source>
</evidence>
<dbReference type="AlphaFoldDB" id="A0A317N0D5"/>
<name>A0A317N0D5_9GAMM</name>
<feature type="compositionally biased region" description="Basic and acidic residues" evidence="1">
    <location>
        <begin position="133"/>
        <end position="143"/>
    </location>
</feature>
<dbReference type="SUPFAM" id="SSF50199">
    <property type="entry name" value="Staphylococcal nuclease"/>
    <property type="match status" value="1"/>
</dbReference>
<dbReference type="InterPro" id="IPR016071">
    <property type="entry name" value="Staphylococal_nuclease_OB-fold"/>
</dbReference>
<dbReference type="Gene3D" id="2.40.50.90">
    <property type="match status" value="1"/>
</dbReference>
<dbReference type="EMBL" id="QGTJ01000002">
    <property type="protein sequence ID" value="PWV64836.1"/>
    <property type="molecule type" value="Genomic_DNA"/>
</dbReference>
<evidence type="ECO:0000256" key="2">
    <source>
        <dbReference type="SAM" id="SignalP"/>
    </source>
</evidence>
<keyword evidence="2" id="KW-0732">Signal</keyword>
<feature type="signal peptide" evidence="2">
    <location>
        <begin position="1"/>
        <end position="19"/>
    </location>
</feature>
<feature type="domain" description="TNase-like" evidence="3">
    <location>
        <begin position="29"/>
        <end position="139"/>
    </location>
</feature>
<dbReference type="RefSeq" id="WP_110017459.1">
    <property type="nucleotide sequence ID" value="NZ_QGTJ01000002.1"/>
</dbReference>
<organism evidence="4 5">
    <name type="scientific">Plasticicumulans acidivorans</name>
    <dbReference type="NCBI Taxonomy" id="886464"/>
    <lineage>
        <taxon>Bacteria</taxon>
        <taxon>Pseudomonadati</taxon>
        <taxon>Pseudomonadota</taxon>
        <taxon>Gammaproteobacteria</taxon>
        <taxon>Candidatus Competibacteraceae</taxon>
        <taxon>Plasticicumulans</taxon>
    </lineage>
</organism>
<keyword evidence="5" id="KW-1185">Reference proteome</keyword>
<dbReference type="OrthoDB" id="6867997at2"/>
<dbReference type="InterPro" id="IPR035437">
    <property type="entry name" value="SNase_OB-fold_sf"/>
</dbReference>
<gene>
    <name evidence="4" type="ORF">C7443_102489</name>
</gene>
<feature type="region of interest" description="Disordered" evidence="1">
    <location>
        <begin position="133"/>
        <end position="156"/>
    </location>
</feature>
<sequence>MRNIFFAALCMLPALGVQAAPPGPDDTTGTLIYEGERVRLFATISPRLDQRCEEWRGSQPIAYACGQHARAFLQSLVAGGVPVCVRESVPGTATCYIDGRDIGEELVSAGWALARRDESSRYASQQDHARELGRGLWRGHFDDPTLPQQPAPAKAR</sequence>
<accession>A0A317N0D5</accession>